<proteinExistence type="predicted"/>
<feature type="compositionally biased region" description="Low complexity" evidence="1">
    <location>
        <begin position="690"/>
        <end position="700"/>
    </location>
</feature>
<feature type="compositionally biased region" description="Basic and acidic residues" evidence="1">
    <location>
        <begin position="158"/>
        <end position="173"/>
    </location>
</feature>
<feature type="region of interest" description="Disordered" evidence="1">
    <location>
        <begin position="1050"/>
        <end position="1247"/>
    </location>
</feature>
<feature type="compositionally biased region" description="Low complexity" evidence="1">
    <location>
        <begin position="1647"/>
        <end position="1670"/>
    </location>
</feature>
<accession>A0A061H8W1</accession>
<feature type="compositionally biased region" description="Low complexity" evidence="1">
    <location>
        <begin position="447"/>
        <end position="475"/>
    </location>
</feature>
<dbReference type="Proteomes" id="UP000053664">
    <property type="component" value="Unassembled WGS sequence"/>
</dbReference>
<feature type="compositionally biased region" description="Low complexity" evidence="1">
    <location>
        <begin position="1165"/>
        <end position="1180"/>
    </location>
</feature>
<feature type="region of interest" description="Disordered" evidence="1">
    <location>
        <begin position="589"/>
        <end position="705"/>
    </location>
</feature>
<feature type="region of interest" description="Disordered" evidence="1">
    <location>
        <begin position="932"/>
        <end position="954"/>
    </location>
</feature>
<feature type="compositionally biased region" description="Low complexity" evidence="1">
    <location>
        <begin position="334"/>
        <end position="349"/>
    </location>
</feature>
<feature type="region of interest" description="Disordered" evidence="1">
    <location>
        <begin position="32"/>
        <end position="54"/>
    </location>
</feature>
<sequence>MSAGDSIPTPAVASASVEIRQRIMALRKAKMEALQAEPSSTGPPSLQVPEAGEDRFSWVGVDDGEEVVGCSTNDRASDGDDDNDSTVLGHLSAFPPAPSLRPPPLPPKALPSCPGSVRDSTASHQTISSIASTSFGSASQDEEEDSQSAHTLTTVDESSDHASRKGSRRESQAKRRSATRQARPSTSSSVRSTASATAKPLGPPPDLPLPPKPQNSPAASLKSPALGWSSRPQASARSMGKRSSKSSFRSTDRSTRSSSRLSGDELSELSADEISSIRRISSYFPTPASPLPANASQPGTPGAHAVRHSAKTERQGRTGSGSRSEDRRTSPFWSPRSSTSLRSPSASATADAFPTSQHEARSVKGGPRIMVQEEDEEEDQERLPDSLGGSRDDGNHGDADNDGEDDVSDSDLSEVLHITAREGILAVAQRASPVSAGQIARIGLGLGSSSRSPSRSLSGSSSPVAVATPAAAATAEALDSQFRASSEAENAQERRRNSQMHKNLNGLVQALDQEAARWSLDSPDASPRDSIPSAQPSAPSSERVPRTTIALQEALSRPASAEPAATAIAPLQSSASLPNVLLQAPVQLAPSTGAPVGGSDVAVSQPARPSGMTASISAPTVRIQDTEGMDGSASDVDFTTDDDYDDDGVPRKRTKQARHRRRGFGFEDQRATLSRGNSSRSLQPGQVFRPNAAWPAPSSSAKDKASTDPYAFYEFSPSLPPFVPAGLQPRDLTGTGTWSSIVARANSTLSRHTSVRTMASTSTTASLGPVSLKEVAAGARAKMEQAEAARKARESQSELFAKLSYRPFEIHHHAETEAKAMEHESTVMGESSGRSTAMSRFSNSSTMGELATRWPVAIGEGDQDLVGGDVGSDVATARSSLLGLGIKSLAGSSSGAVTPPAKVYAEVCMQTSPASTPPPSPKTQALLTLTGASTLDPEQTPRAEKPRRRVPARRRTMAAMSQAYGIDLDMPGFKPTRMRAPRLSGRKSDVGVQRLRSSVSSNRAATVISDATDKEILATSSSSGEESDLDIGAQLEELADRTGVLDDIRGAKRKLRRSKAPAAPSSSDSSSLSERAIATIPVRARSPVGGKSAARVHSARRRVDSGTGWTSSEDESDDEVPSSSQNSQFLTPQPPRGSGNFQLRPLLLPRSVPAKTDKRRIAPLRGGPRSSGRSISGFGRAPNAGSTRADSPDLSFQSLAGDDEDEDNSLLSAKLDEGGNTSIHLLDDDDDSVSKQAPTMAAGNAVSADSHLLAVAPPKAPTPTDDNVSAESNEAVEILKEAEEVLSSVGHSQPAASSSGHGSISDSCGTSGHDPQRRPNEVLAEIVRQRLALRLETALSGSPSTLMPVPAPSIRPYNLGEGEITTGIDDPSETAAIESSPLVQDTPDTMAGSDAWSTFRTNDRDSSVSTATSWSGGSFVEKPEAPQEQAEAIVEAAADPRAPTGSETASADVAAKIHDAVASPLAQPSPAKPAQPAARPSSLPRTLHRKASALPMPSSNRRSASETVGSQPLRPRSNEVGTPVSAASLKDLYATKKAQRPSLPPPVAYARHAQAVASPKLGGGGGGGGGGGSNSSGSNSASPADGASRLRKMKSFGDRSSNSFVPPPTSTLPRSIAPRRPKVPASLDSSISRNAAGLSIPSPAPSTPSKLAPAAAAAAATATATPLRPSGIPAPRPSLKHHASLSNMSRLPTPSTPGRSLASPRVSGLPLPSTPSGIRQKRQ</sequence>
<gene>
    <name evidence="2" type="ORF">PFL1_03763</name>
</gene>
<name>A0A061H8W1_9BASI</name>
<feature type="compositionally biased region" description="Low complexity" evidence="1">
    <location>
        <begin position="1297"/>
        <end position="1309"/>
    </location>
</feature>
<dbReference type="OrthoDB" id="3364128at2759"/>
<feature type="region of interest" description="Disordered" evidence="1">
    <location>
        <begin position="1285"/>
        <end position="1319"/>
    </location>
</feature>
<dbReference type="HOGENOM" id="CLU_241643_0_0_1"/>
<feature type="compositionally biased region" description="Low complexity" evidence="1">
    <location>
        <begin position="1060"/>
        <end position="1078"/>
    </location>
</feature>
<dbReference type="GeneID" id="19317871"/>
<feature type="compositionally biased region" description="Polar residues" evidence="1">
    <location>
        <begin position="1184"/>
        <end position="1198"/>
    </location>
</feature>
<dbReference type="InterPro" id="IPR018247">
    <property type="entry name" value="EF_Hand_1_Ca_BS"/>
</dbReference>
<feature type="compositionally biased region" description="Gly residues" evidence="1">
    <location>
        <begin position="1561"/>
        <end position="1574"/>
    </location>
</feature>
<feature type="compositionally biased region" description="Acidic residues" evidence="1">
    <location>
        <begin position="400"/>
        <end position="412"/>
    </location>
</feature>
<feature type="compositionally biased region" description="Low complexity" evidence="1">
    <location>
        <begin position="530"/>
        <end position="541"/>
    </location>
</feature>
<dbReference type="PROSITE" id="PS00018">
    <property type="entry name" value="EF_HAND_1"/>
    <property type="match status" value="1"/>
</dbReference>
<feature type="compositionally biased region" description="Pro residues" evidence="1">
    <location>
        <begin position="95"/>
        <end position="109"/>
    </location>
</feature>
<evidence type="ECO:0000313" key="3">
    <source>
        <dbReference type="Proteomes" id="UP000053664"/>
    </source>
</evidence>
<dbReference type="KEGG" id="pfp:PFL1_03763"/>
<feature type="compositionally biased region" description="Polar residues" evidence="1">
    <location>
        <begin position="1407"/>
        <end position="1416"/>
    </location>
</feature>
<feature type="region of interest" description="Disordered" evidence="1">
    <location>
        <begin position="968"/>
        <end position="1001"/>
    </location>
</feature>
<feature type="compositionally biased region" description="Low complexity" evidence="1">
    <location>
        <begin position="1462"/>
        <end position="1482"/>
    </location>
</feature>
<feature type="region of interest" description="Disordered" evidence="1">
    <location>
        <begin position="444"/>
        <end position="563"/>
    </location>
</feature>
<feature type="compositionally biased region" description="Polar residues" evidence="1">
    <location>
        <begin position="1684"/>
        <end position="1698"/>
    </location>
</feature>
<feature type="compositionally biased region" description="Low complexity" evidence="1">
    <location>
        <begin position="1426"/>
        <end position="1443"/>
    </location>
</feature>
<feature type="compositionally biased region" description="Pro residues" evidence="1">
    <location>
        <begin position="201"/>
        <end position="214"/>
    </location>
</feature>
<evidence type="ECO:0000313" key="2">
    <source>
        <dbReference type="EMBL" id="EPQ28460.1"/>
    </source>
</evidence>
<feature type="compositionally biased region" description="Basic residues" evidence="1">
    <location>
        <begin position="651"/>
        <end position="663"/>
    </location>
</feature>
<protein>
    <submittedName>
        <fullName evidence="2">Uncharacterized protein</fullName>
    </submittedName>
</protein>
<feature type="compositionally biased region" description="Low complexity" evidence="1">
    <location>
        <begin position="126"/>
        <end position="139"/>
    </location>
</feature>
<dbReference type="EMBL" id="KE361634">
    <property type="protein sequence ID" value="EPQ28460.1"/>
    <property type="molecule type" value="Genomic_DNA"/>
</dbReference>
<reference evidence="2 3" key="1">
    <citation type="journal article" date="2013" name="Plant Cell">
        <title>The transition from a phytopathogenic smut ancestor to an anamorphic biocontrol agent deciphered by comparative whole-genome analysis.</title>
        <authorList>
            <person name="Lefebvre F."/>
            <person name="Joly D.L."/>
            <person name="Labbe C."/>
            <person name="Teichmann B."/>
            <person name="Linning R."/>
            <person name="Belzile F."/>
            <person name="Bakkeren G."/>
            <person name="Belanger R.R."/>
        </authorList>
    </citation>
    <scope>NUCLEOTIDE SEQUENCE [LARGE SCALE GENOMIC DNA]</scope>
    <source>
        <strain evidence="2 3">PF-1</strain>
    </source>
</reference>
<evidence type="ECO:0000256" key="1">
    <source>
        <dbReference type="SAM" id="MobiDB-lite"/>
    </source>
</evidence>
<feature type="region of interest" description="Disordered" evidence="1">
    <location>
        <begin position="1341"/>
        <end position="1723"/>
    </location>
</feature>
<feature type="compositionally biased region" description="Low complexity" evidence="1">
    <location>
        <begin position="185"/>
        <end position="200"/>
    </location>
</feature>
<feature type="compositionally biased region" description="Basic and acidic residues" evidence="1">
    <location>
        <begin position="390"/>
        <end position="399"/>
    </location>
</feature>
<feature type="compositionally biased region" description="Polar residues" evidence="1">
    <location>
        <begin position="1497"/>
        <end position="1510"/>
    </location>
</feature>
<dbReference type="eggNOG" id="ENOG502TDJQ">
    <property type="taxonomic scope" value="Eukaryota"/>
</dbReference>
<organism evidence="2 3">
    <name type="scientific">Pseudozyma flocculosa PF-1</name>
    <dbReference type="NCBI Taxonomy" id="1277687"/>
    <lineage>
        <taxon>Eukaryota</taxon>
        <taxon>Fungi</taxon>
        <taxon>Dikarya</taxon>
        <taxon>Basidiomycota</taxon>
        <taxon>Ustilaginomycotina</taxon>
        <taxon>Ustilaginomycetes</taxon>
        <taxon>Ustilaginales</taxon>
        <taxon>Ustilaginaceae</taxon>
        <taxon>Pseudozyma</taxon>
    </lineage>
</organism>
<feature type="compositionally biased region" description="Acidic residues" evidence="1">
    <location>
        <begin position="638"/>
        <end position="647"/>
    </location>
</feature>
<feature type="compositionally biased region" description="Polar residues" evidence="1">
    <location>
        <begin position="671"/>
        <end position="684"/>
    </location>
</feature>
<feature type="region of interest" description="Disordered" evidence="1">
    <location>
        <begin position="66"/>
        <end position="414"/>
    </location>
</feature>
<feature type="compositionally biased region" description="Basic residues" evidence="1">
    <location>
        <begin position="945"/>
        <end position="954"/>
    </location>
</feature>
<dbReference type="RefSeq" id="XP_007879478.1">
    <property type="nucleotide sequence ID" value="XM_007881287.1"/>
</dbReference>